<evidence type="ECO:0000256" key="2">
    <source>
        <dbReference type="SAM" id="MobiDB-lite"/>
    </source>
</evidence>
<keyword evidence="1" id="KW-0175">Coiled coil</keyword>
<gene>
    <name evidence="3" type="ORF">ADUPG1_000664</name>
</gene>
<name>A0ABQ5K7T8_9EUKA</name>
<dbReference type="EMBL" id="BQXS01000300">
    <property type="protein sequence ID" value="GKT28463.1"/>
    <property type="molecule type" value="Genomic_DNA"/>
</dbReference>
<protein>
    <recommendedName>
        <fullName evidence="5">Cortactin-binding protein-2 N-terminal domain-containing protein</fullName>
    </recommendedName>
</protein>
<proteinExistence type="predicted"/>
<dbReference type="Proteomes" id="UP001057375">
    <property type="component" value="Unassembled WGS sequence"/>
</dbReference>
<feature type="compositionally biased region" description="Basic and acidic residues" evidence="2">
    <location>
        <begin position="217"/>
        <end position="235"/>
    </location>
</feature>
<keyword evidence="4" id="KW-1185">Reference proteome</keyword>
<feature type="region of interest" description="Disordered" evidence="2">
    <location>
        <begin position="183"/>
        <end position="300"/>
    </location>
</feature>
<evidence type="ECO:0000313" key="3">
    <source>
        <dbReference type="EMBL" id="GKT28463.1"/>
    </source>
</evidence>
<organism evidence="3 4">
    <name type="scientific">Aduncisulcus paluster</name>
    <dbReference type="NCBI Taxonomy" id="2918883"/>
    <lineage>
        <taxon>Eukaryota</taxon>
        <taxon>Metamonada</taxon>
        <taxon>Carpediemonas-like organisms</taxon>
        <taxon>Aduncisulcus</taxon>
    </lineage>
</organism>
<comment type="caution">
    <text evidence="3">The sequence shown here is derived from an EMBL/GenBank/DDBJ whole genome shotgun (WGS) entry which is preliminary data.</text>
</comment>
<feature type="compositionally biased region" description="Basic and acidic residues" evidence="2">
    <location>
        <begin position="291"/>
        <end position="300"/>
    </location>
</feature>
<feature type="coiled-coil region" evidence="1">
    <location>
        <begin position="53"/>
        <end position="80"/>
    </location>
</feature>
<evidence type="ECO:0000313" key="4">
    <source>
        <dbReference type="Proteomes" id="UP001057375"/>
    </source>
</evidence>
<evidence type="ECO:0000256" key="1">
    <source>
        <dbReference type="SAM" id="Coils"/>
    </source>
</evidence>
<sequence>MAEHGPFKSISIEQNISEMLEKPIELTDIISLKRMAETCRAKESEASLLLKILQQRESDLENIRKVYQELVRENIILRKENKSISMVLSFALQEQTVTESQIKSKDTERYKELYLKERERRIMCERLFCVEKEQHIAVQKKIMSLQMAFKKICGRVARHGRESKHSKIRRSVMPEDRVFPAIPPRVALSSNTNGRDSPPISPWKDGSMKIPINDITPDIHDKSRSKISKSARDTLEASSLHSSIGHQGLKRSSSHPHNVGIGNQSSSFVSITDSPSTSSGTSASSSSYSHEQWRKKDAMT</sequence>
<feature type="compositionally biased region" description="Polar residues" evidence="2">
    <location>
        <begin position="236"/>
        <end position="245"/>
    </location>
</feature>
<accession>A0ABQ5K7T8</accession>
<feature type="compositionally biased region" description="Low complexity" evidence="2">
    <location>
        <begin position="265"/>
        <end position="289"/>
    </location>
</feature>
<evidence type="ECO:0008006" key="5">
    <source>
        <dbReference type="Google" id="ProtNLM"/>
    </source>
</evidence>
<feature type="non-terminal residue" evidence="3">
    <location>
        <position position="300"/>
    </location>
</feature>
<reference evidence="3" key="1">
    <citation type="submission" date="2022-03" db="EMBL/GenBank/DDBJ databases">
        <title>Draft genome sequence of Aduncisulcus paluster, a free-living microaerophilic Fornicata.</title>
        <authorList>
            <person name="Yuyama I."/>
            <person name="Kume K."/>
            <person name="Tamura T."/>
            <person name="Inagaki Y."/>
            <person name="Hashimoto T."/>
        </authorList>
    </citation>
    <scope>NUCLEOTIDE SEQUENCE</scope>
    <source>
        <strain evidence="3">NY0171</strain>
    </source>
</reference>